<dbReference type="Proteomes" id="UP001151699">
    <property type="component" value="Chromosome A"/>
</dbReference>
<sequence>MSDVRTICRTVPGLTKEQLELCYRANDVTTAAIDGLELAVKECQLQFQWHRWNCSSLSSKKKNPHTSNLLKKGYKESAFAFAVSSAGVAYNIARACSQGKLVSCGCDPSVNRKSLAKSLKESMQKDKTFYLDSTSYESLNESAQKKLQRIRTTSRWKWGGCSHNLNFGIEFSELFLDSREKAGDIQSKINLHNNHAGRMAVANNMQIRCKCHGMSGSCQLKTCWKSAPEFRVVGKVLKQLFRKAVLVDQSNMGNGSPLIIAKKFKKRKSQFRNGARSPRKTVRKHKKVMDLQKLENSLFYYQRSPNFCDKDPSSDIQGTIGRKCNRTGTGSGSCSSMCCGRGYNLLKERRVERCNCKFHWCCYVECEICEIEEWISVCN</sequence>
<dbReference type="GO" id="GO:0005109">
    <property type="term" value="F:frizzled binding"/>
    <property type="evidence" value="ECO:0007669"/>
    <property type="project" value="TreeGrafter"/>
</dbReference>
<dbReference type="EMBL" id="WJQU01000001">
    <property type="protein sequence ID" value="KAJ6649153.1"/>
    <property type="molecule type" value="Genomic_DNA"/>
</dbReference>
<comment type="similarity">
    <text evidence="2 9">Belongs to the Wnt family.</text>
</comment>
<evidence type="ECO:0000313" key="10">
    <source>
        <dbReference type="EMBL" id="KAJ6649153.1"/>
    </source>
</evidence>
<dbReference type="GO" id="GO:0005615">
    <property type="term" value="C:extracellular space"/>
    <property type="evidence" value="ECO:0007669"/>
    <property type="project" value="TreeGrafter"/>
</dbReference>
<keyword evidence="6 9" id="KW-0879">Wnt signaling pathway</keyword>
<evidence type="ECO:0000256" key="8">
    <source>
        <dbReference type="ARBA" id="ARBA00023288"/>
    </source>
</evidence>
<keyword evidence="8" id="KW-0449">Lipoprotein</keyword>
<dbReference type="PANTHER" id="PTHR12027:SF98">
    <property type="entry name" value="PROTEIN WNT"/>
    <property type="match status" value="1"/>
</dbReference>
<dbReference type="GO" id="GO:0045165">
    <property type="term" value="P:cell fate commitment"/>
    <property type="evidence" value="ECO:0007669"/>
    <property type="project" value="TreeGrafter"/>
</dbReference>
<evidence type="ECO:0000313" key="11">
    <source>
        <dbReference type="Proteomes" id="UP001151699"/>
    </source>
</evidence>
<dbReference type="GO" id="GO:0030182">
    <property type="term" value="P:neuron differentiation"/>
    <property type="evidence" value="ECO:0007669"/>
    <property type="project" value="TreeGrafter"/>
</dbReference>
<gene>
    <name evidence="10" type="primary">Wnt10b</name>
    <name evidence="10" type="ORF">Bhyg_04386</name>
</gene>
<accession>A0A9Q0NFD6</accession>
<dbReference type="InterPro" id="IPR005817">
    <property type="entry name" value="Wnt"/>
</dbReference>
<evidence type="ECO:0000256" key="5">
    <source>
        <dbReference type="ARBA" id="ARBA00022530"/>
    </source>
</evidence>
<dbReference type="FunFam" id="3.30.2460.20:FF:000001">
    <property type="entry name" value="Wnt homolog"/>
    <property type="match status" value="1"/>
</dbReference>
<keyword evidence="5" id="KW-0272">Extracellular matrix</keyword>
<dbReference type="GO" id="GO:0005125">
    <property type="term" value="F:cytokine activity"/>
    <property type="evidence" value="ECO:0007669"/>
    <property type="project" value="TreeGrafter"/>
</dbReference>
<dbReference type="Gene3D" id="3.30.2460.20">
    <property type="match status" value="1"/>
</dbReference>
<keyword evidence="3 9" id="KW-0217">Developmental protein</keyword>
<dbReference type="InterPro" id="IPR018161">
    <property type="entry name" value="Wnt_CS"/>
</dbReference>
<organism evidence="10 11">
    <name type="scientific">Pseudolycoriella hygida</name>
    <dbReference type="NCBI Taxonomy" id="35572"/>
    <lineage>
        <taxon>Eukaryota</taxon>
        <taxon>Metazoa</taxon>
        <taxon>Ecdysozoa</taxon>
        <taxon>Arthropoda</taxon>
        <taxon>Hexapoda</taxon>
        <taxon>Insecta</taxon>
        <taxon>Pterygota</taxon>
        <taxon>Neoptera</taxon>
        <taxon>Endopterygota</taxon>
        <taxon>Diptera</taxon>
        <taxon>Nematocera</taxon>
        <taxon>Sciaroidea</taxon>
        <taxon>Sciaridae</taxon>
        <taxon>Pseudolycoriella</taxon>
    </lineage>
</organism>
<evidence type="ECO:0000256" key="6">
    <source>
        <dbReference type="ARBA" id="ARBA00022687"/>
    </source>
</evidence>
<dbReference type="OrthoDB" id="5945655at2759"/>
<dbReference type="PROSITE" id="PS00246">
    <property type="entry name" value="WNT1"/>
    <property type="match status" value="1"/>
</dbReference>
<evidence type="ECO:0000256" key="3">
    <source>
        <dbReference type="ARBA" id="ARBA00022473"/>
    </source>
</evidence>
<comment type="function">
    <text evidence="9">Ligand for members of the frizzled family of seven transmembrane receptors.</text>
</comment>
<evidence type="ECO:0000256" key="1">
    <source>
        <dbReference type="ARBA" id="ARBA00004498"/>
    </source>
</evidence>
<evidence type="ECO:0000256" key="4">
    <source>
        <dbReference type="ARBA" id="ARBA00022525"/>
    </source>
</evidence>
<keyword evidence="11" id="KW-1185">Reference proteome</keyword>
<dbReference type="PRINTS" id="PR01349">
    <property type="entry name" value="WNTPROTEIN"/>
</dbReference>
<dbReference type="GO" id="GO:0000902">
    <property type="term" value="P:cell morphogenesis"/>
    <property type="evidence" value="ECO:0007669"/>
    <property type="project" value="UniProtKB-ARBA"/>
</dbReference>
<dbReference type="GO" id="GO:0060560">
    <property type="term" value="P:developmental growth involved in morphogenesis"/>
    <property type="evidence" value="ECO:0007669"/>
    <property type="project" value="UniProtKB-ARBA"/>
</dbReference>
<comment type="subcellular location">
    <subcellularLocation>
        <location evidence="1 9">Secreted</location>
        <location evidence="1 9">Extracellular space</location>
        <location evidence="1 9">Extracellular matrix</location>
    </subcellularLocation>
</comment>
<name>A0A9Q0NFD6_9DIPT</name>
<dbReference type="Pfam" id="PF00110">
    <property type="entry name" value="wnt"/>
    <property type="match status" value="1"/>
</dbReference>
<evidence type="ECO:0000256" key="7">
    <source>
        <dbReference type="ARBA" id="ARBA00023157"/>
    </source>
</evidence>
<dbReference type="InterPro" id="IPR043158">
    <property type="entry name" value="Wnt_C"/>
</dbReference>
<dbReference type="GO" id="GO:0060070">
    <property type="term" value="P:canonical Wnt signaling pathway"/>
    <property type="evidence" value="ECO:0007669"/>
    <property type="project" value="TreeGrafter"/>
</dbReference>
<dbReference type="AlphaFoldDB" id="A0A9Q0NFD6"/>
<dbReference type="SMART" id="SM00097">
    <property type="entry name" value="WNT1"/>
    <property type="match status" value="1"/>
</dbReference>
<keyword evidence="7" id="KW-1015">Disulfide bond</keyword>
<evidence type="ECO:0000256" key="2">
    <source>
        <dbReference type="ARBA" id="ARBA00005683"/>
    </source>
</evidence>
<keyword evidence="4" id="KW-0964">Secreted</keyword>
<dbReference type="CDD" id="cd19342">
    <property type="entry name" value="Wnt_Wnt10"/>
    <property type="match status" value="1"/>
</dbReference>
<proteinExistence type="inferred from homology"/>
<reference evidence="10" key="1">
    <citation type="submission" date="2022-07" db="EMBL/GenBank/DDBJ databases">
        <authorList>
            <person name="Trinca V."/>
            <person name="Uliana J.V.C."/>
            <person name="Torres T.T."/>
            <person name="Ward R.J."/>
            <person name="Monesi N."/>
        </authorList>
    </citation>
    <scope>NUCLEOTIDE SEQUENCE</scope>
    <source>
        <strain evidence="10">HSMRA1968</strain>
        <tissue evidence="10">Whole embryos</tissue>
    </source>
</reference>
<dbReference type="GO" id="GO:0007517">
    <property type="term" value="P:muscle organ development"/>
    <property type="evidence" value="ECO:0007669"/>
    <property type="project" value="UniProtKB-ARBA"/>
</dbReference>
<comment type="caution">
    <text evidence="10">The sequence shown here is derived from an EMBL/GenBank/DDBJ whole genome shotgun (WGS) entry which is preliminary data.</text>
</comment>
<dbReference type="PANTHER" id="PTHR12027">
    <property type="entry name" value="WNT RELATED"/>
    <property type="match status" value="1"/>
</dbReference>
<protein>
    <recommendedName>
        <fullName evidence="9">Protein Wnt</fullName>
    </recommendedName>
</protein>
<evidence type="ECO:0000256" key="9">
    <source>
        <dbReference type="RuleBase" id="RU003500"/>
    </source>
</evidence>